<organism evidence="4 5">
    <name type="scientific">Pilimelia anulata</name>
    <dbReference type="NCBI Taxonomy" id="53371"/>
    <lineage>
        <taxon>Bacteria</taxon>
        <taxon>Bacillati</taxon>
        <taxon>Actinomycetota</taxon>
        <taxon>Actinomycetes</taxon>
        <taxon>Micromonosporales</taxon>
        <taxon>Micromonosporaceae</taxon>
        <taxon>Pilimelia</taxon>
    </lineage>
</organism>
<evidence type="ECO:0000256" key="1">
    <source>
        <dbReference type="SAM" id="MobiDB-lite"/>
    </source>
</evidence>
<reference evidence="4" key="2">
    <citation type="submission" date="2020-09" db="EMBL/GenBank/DDBJ databases">
        <authorList>
            <person name="Sun Q."/>
            <person name="Ohkuma M."/>
        </authorList>
    </citation>
    <scope>NUCLEOTIDE SEQUENCE</scope>
    <source>
        <strain evidence="4">JCM 3090</strain>
    </source>
</reference>
<dbReference type="PIRSF" id="PIRSF026631">
    <property type="entry name" value="UCP026631"/>
    <property type="match status" value="1"/>
</dbReference>
<keyword evidence="5" id="KW-1185">Reference proteome</keyword>
<dbReference type="PANTHER" id="PTHR34473">
    <property type="entry name" value="UPF0699 TRANSMEMBRANE PROTEIN YDBS"/>
    <property type="match status" value="1"/>
</dbReference>
<name>A0A8J3B064_9ACTN</name>
<feature type="domain" description="YdbS-like PH" evidence="3">
    <location>
        <begin position="80"/>
        <end position="159"/>
    </location>
</feature>
<feature type="domain" description="YdbS-like PH" evidence="3">
    <location>
        <begin position="364"/>
        <end position="429"/>
    </location>
</feature>
<proteinExistence type="predicted"/>
<dbReference type="InterPro" id="IPR014529">
    <property type="entry name" value="UCP026631"/>
</dbReference>
<sequence length="449" mass="47829">MTAPWPPPPPPPAAPAGPPGGGDRRHRLHPLSPLLHSAKALAVIVAALSWQGYAQLGTLRWLVVVAALVALAGVWSVISWFSTGYRLAGRELRIDEGVLWRRSRAIPLERLQSVEVRRPLLAQLAGLAELRLEVAGGAKTEAPLAYLGVAEAHTLRDRLLAISHAGTPAAAAAPPPAAVLHTVRNEDLVVAQLLSPEVWAVPLGVAVVLYQAVAGHDWGFLALASTGTAMLAVFAQPIRRALRHWRFTVAWAPVGLAVTHGLLDHRQQVVPLDRVQSVRVVWPLLWRRRRWLRLHLDVAGYSPGENGEQTADTLLPVGTADVARRLLPVVLPGTDWAALPSTPPPARARWLAPLAAPYLGVGVTPYVVAVRSGVLTRRLTLVGRARIQSVRVTAGPVQRLLDLATVHVDTAAGSVAIAHRCSADARALVTALAMVLPSGRVVARGGAAE</sequence>
<dbReference type="InterPro" id="IPR005182">
    <property type="entry name" value="YdbS-like_PH"/>
</dbReference>
<feature type="region of interest" description="Disordered" evidence="1">
    <location>
        <begin position="1"/>
        <end position="28"/>
    </location>
</feature>
<comment type="caution">
    <text evidence="4">The sequence shown here is derived from an EMBL/GenBank/DDBJ whole genome shotgun (WGS) entry which is preliminary data.</text>
</comment>
<dbReference type="PANTHER" id="PTHR34473:SF2">
    <property type="entry name" value="UPF0699 TRANSMEMBRANE PROTEIN YDBT"/>
    <property type="match status" value="1"/>
</dbReference>
<gene>
    <name evidence="4" type="ORF">GCM10010123_08990</name>
</gene>
<feature type="transmembrane region" description="Helical" evidence="2">
    <location>
        <begin position="59"/>
        <end position="81"/>
    </location>
</feature>
<dbReference type="Proteomes" id="UP000649739">
    <property type="component" value="Unassembled WGS sequence"/>
</dbReference>
<keyword evidence="2" id="KW-0812">Transmembrane</keyword>
<dbReference type="AlphaFoldDB" id="A0A8J3B064"/>
<dbReference type="Pfam" id="PF03703">
    <property type="entry name" value="bPH_2"/>
    <property type="match status" value="3"/>
</dbReference>
<feature type="domain" description="YdbS-like PH" evidence="3">
    <location>
        <begin position="255"/>
        <end position="303"/>
    </location>
</feature>
<evidence type="ECO:0000313" key="4">
    <source>
        <dbReference type="EMBL" id="GGJ81381.1"/>
    </source>
</evidence>
<keyword evidence="2" id="KW-0472">Membrane</keyword>
<protein>
    <submittedName>
        <fullName evidence="4">Membrane protein</fullName>
    </submittedName>
</protein>
<evidence type="ECO:0000259" key="3">
    <source>
        <dbReference type="Pfam" id="PF03703"/>
    </source>
</evidence>
<keyword evidence="2" id="KW-1133">Transmembrane helix</keyword>
<feature type="transmembrane region" description="Helical" evidence="2">
    <location>
        <begin position="34"/>
        <end position="53"/>
    </location>
</feature>
<evidence type="ECO:0000313" key="5">
    <source>
        <dbReference type="Proteomes" id="UP000649739"/>
    </source>
</evidence>
<reference evidence="4" key="1">
    <citation type="journal article" date="2014" name="Int. J. Syst. Evol. Microbiol.">
        <title>Complete genome sequence of Corynebacterium casei LMG S-19264T (=DSM 44701T), isolated from a smear-ripened cheese.</title>
        <authorList>
            <consortium name="US DOE Joint Genome Institute (JGI-PGF)"/>
            <person name="Walter F."/>
            <person name="Albersmeier A."/>
            <person name="Kalinowski J."/>
            <person name="Ruckert C."/>
        </authorList>
    </citation>
    <scope>NUCLEOTIDE SEQUENCE</scope>
    <source>
        <strain evidence="4">JCM 3090</strain>
    </source>
</reference>
<evidence type="ECO:0000256" key="2">
    <source>
        <dbReference type="SAM" id="Phobius"/>
    </source>
</evidence>
<dbReference type="RefSeq" id="WP_189168680.1">
    <property type="nucleotide sequence ID" value="NZ_BMQB01000001.1"/>
</dbReference>
<dbReference type="EMBL" id="BMQB01000001">
    <property type="protein sequence ID" value="GGJ81381.1"/>
    <property type="molecule type" value="Genomic_DNA"/>
</dbReference>
<feature type="compositionally biased region" description="Pro residues" evidence="1">
    <location>
        <begin position="1"/>
        <end position="18"/>
    </location>
</feature>
<accession>A0A8J3B064</accession>